<evidence type="ECO:0000313" key="2">
    <source>
        <dbReference type="Proteomes" id="UP000626109"/>
    </source>
</evidence>
<reference evidence="1" key="1">
    <citation type="submission" date="2021-02" db="EMBL/GenBank/DDBJ databases">
        <authorList>
            <person name="Dougan E. K."/>
            <person name="Rhodes N."/>
            <person name="Thang M."/>
            <person name="Chan C."/>
        </authorList>
    </citation>
    <scope>NUCLEOTIDE SEQUENCE</scope>
</reference>
<dbReference type="EMBL" id="CAJNNW010034065">
    <property type="protein sequence ID" value="CAE8721468.1"/>
    <property type="molecule type" value="Genomic_DNA"/>
</dbReference>
<name>A0A813L687_POLGL</name>
<comment type="caution">
    <text evidence="1">The sequence shown here is derived from an EMBL/GenBank/DDBJ whole genome shotgun (WGS) entry which is preliminary data.</text>
</comment>
<gene>
    <name evidence="1" type="ORF">PGLA2088_LOCUS41945</name>
</gene>
<proteinExistence type="predicted"/>
<protein>
    <submittedName>
        <fullName evidence="1">Uncharacterized protein</fullName>
    </submittedName>
</protein>
<organism evidence="1 2">
    <name type="scientific">Polarella glacialis</name>
    <name type="common">Dinoflagellate</name>
    <dbReference type="NCBI Taxonomy" id="89957"/>
    <lineage>
        <taxon>Eukaryota</taxon>
        <taxon>Sar</taxon>
        <taxon>Alveolata</taxon>
        <taxon>Dinophyceae</taxon>
        <taxon>Suessiales</taxon>
        <taxon>Suessiaceae</taxon>
        <taxon>Polarella</taxon>
    </lineage>
</organism>
<dbReference type="AlphaFoldDB" id="A0A813L687"/>
<dbReference type="Proteomes" id="UP000626109">
    <property type="component" value="Unassembled WGS sequence"/>
</dbReference>
<evidence type="ECO:0000313" key="1">
    <source>
        <dbReference type="EMBL" id="CAE8721468.1"/>
    </source>
</evidence>
<accession>A0A813L687</accession>
<sequence>MSAFLRYAAVAVCFGHLSWPQIISHVDVIMQLAETERTKGAPAYAAFVYDVLARKQFARRAEKKDPNLDIGKEIQTVNKELLEQVQQRLESVLTAAGMNNSSSSSGSQANVAAAADSAASKQLAAADAFRKRAEQASKQLAQTQAQIMGKVGFPLVRQLPACEGAANSFEFPASFMTFPRPLEPCDLETKKFTRQFPVREERPKGWRTRLVDHETESGTNPANRPFDKISHDTLNALVTMILLFFQLGVELEQWKRDVSKAFRRVPCCPTFIRRSSVRARPHIITWDDAAGASKWIAAVLWDVGNLWLEMAKANVYLYVARVESKANIADGLATADLSMLESLGAVFVEPVLPDWIQDLWAGPCLN</sequence>